<dbReference type="InterPro" id="IPR009050">
    <property type="entry name" value="Globin-like_sf"/>
</dbReference>
<dbReference type="GO" id="GO:0046872">
    <property type="term" value="F:metal ion binding"/>
    <property type="evidence" value="ECO:0007669"/>
    <property type="project" value="UniProtKB-KW"/>
</dbReference>
<dbReference type="RefSeq" id="WP_054966705.1">
    <property type="nucleotide sequence ID" value="NZ_FMUN01000002.1"/>
</dbReference>
<sequence>MVRKLEPLCDKIGYARVEAVVHDFYQRLRADPELGPYFTGIPDKAAHEEKVIGYWWLAMGGRMQEPPFVDMIGAHQGLGITNRLLDRWLELFGATVDEHLEPELAAQWRQMATAVADKLRANVVRG</sequence>
<gene>
    <name evidence="6" type="ORF">SAMN05661077_0768</name>
</gene>
<protein>
    <submittedName>
        <fullName evidence="6">Hemoglobin</fullName>
    </submittedName>
</protein>
<evidence type="ECO:0000313" key="7">
    <source>
        <dbReference type="Proteomes" id="UP000183104"/>
    </source>
</evidence>
<evidence type="ECO:0000256" key="1">
    <source>
        <dbReference type="ARBA" id="ARBA00022448"/>
    </source>
</evidence>
<evidence type="ECO:0000256" key="2">
    <source>
        <dbReference type="ARBA" id="ARBA00022617"/>
    </source>
</evidence>
<dbReference type="Pfam" id="PF01152">
    <property type="entry name" value="Bac_globin"/>
    <property type="match status" value="1"/>
</dbReference>
<dbReference type="OrthoDB" id="25954at2"/>
<evidence type="ECO:0000256" key="4">
    <source>
        <dbReference type="ARBA" id="ARBA00023004"/>
    </source>
</evidence>
<dbReference type="SUPFAM" id="SSF46458">
    <property type="entry name" value="Globin-like"/>
    <property type="match status" value="1"/>
</dbReference>
<accession>A0A0P9CL24</accession>
<keyword evidence="4 5" id="KW-0408">Iron</keyword>
<feature type="binding site" description="distal binding residue" evidence="5">
    <location>
        <position position="47"/>
    </location>
    <ligand>
        <name>heme</name>
        <dbReference type="ChEBI" id="CHEBI:30413"/>
    </ligand>
    <ligandPart>
        <name>Fe</name>
        <dbReference type="ChEBI" id="CHEBI:18248"/>
    </ligandPart>
</feature>
<keyword evidence="3 5" id="KW-0479">Metal-binding</keyword>
<evidence type="ECO:0000256" key="5">
    <source>
        <dbReference type="PIRSR" id="PIRSR601486-1"/>
    </source>
</evidence>
<dbReference type="InterPro" id="IPR012292">
    <property type="entry name" value="Globin/Proto"/>
</dbReference>
<organism evidence="6 7">
    <name type="scientific">Thiohalorhabdus denitrificans</name>
    <dbReference type="NCBI Taxonomy" id="381306"/>
    <lineage>
        <taxon>Bacteria</taxon>
        <taxon>Pseudomonadati</taxon>
        <taxon>Pseudomonadota</taxon>
        <taxon>Gammaproteobacteria</taxon>
        <taxon>Thiohalorhabdales</taxon>
        <taxon>Thiohalorhabdaceae</taxon>
        <taxon>Thiohalorhabdus</taxon>
    </lineage>
</organism>
<name>A0A0P9CL24_9GAMM</name>
<dbReference type="Gene3D" id="1.10.490.10">
    <property type="entry name" value="Globins"/>
    <property type="match status" value="1"/>
</dbReference>
<keyword evidence="1" id="KW-0813">Transport</keyword>
<proteinExistence type="predicted"/>
<dbReference type="EMBL" id="FMUN01000002">
    <property type="protein sequence ID" value="SCX93648.1"/>
    <property type="molecule type" value="Genomic_DNA"/>
</dbReference>
<feature type="binding site" description="distal binding residue" evidence="5">
    <location>
        <position position="75"/>
    </location>
    <ligand>
        <name>heme</name>
        <dbReference type="ChEBI" id="CHEBI:30413"/>
    </ligand>
    <ligandPart>
        <name>Fe</name>
        <dbReference type="ChEBI" id="CHEBI:18248"/>
    </ligandPart>
</feature>
<dbReference type="STRING" id="381306.AN478_11325"/>
<keyword evidence="7" id="KW-1185">Reference proteome</keyword>
<dbReference type="CDD" id="cd08916">
    <property type="entry name" value="TrHb3_P"/>
    <property type="match status" value="1"/>
</dbReference>
<evidence type="ECO:0000256" key="3">
    <source>
        <dbReference type="ARBA" id="ARBA00022723"/>
    </source>
</evidence>
<dbReference type="InterPro" id="IPR001486">
    <property type="entry name" value="Hemoglobin_trunc"/>
</dbReference>
<dbReference type="Proteomes" id="UP000183104">
    <property type="component" value="Unassembled WGS sequence"/>
</dbReference>
<dbReference type="GO" id="GO:0019825">
    <property type="term" value="F:oxygen binding"/>
    <property type="evidence" value="ECO:0007669"/>
    <property type="project" value="InterPro"/>
</dbReference>
<reference evidence="7" key="1">
    <citation type="submission" date="2016-10" db="EMBL/GenBank/DDBJ databases">
        <authorList>
            <person name="Varghese N."/>
        </authorList>
    </citation>
    <scope>NUCLEOTIDE SEQUENCE [LARGE SCALE GENOMIC DNA]</scope>
    <source>
        <strain evidence="7">HL 19</strain>
    </source>
</reference>
<dbReference type="GO" id="GO:0020037">
    <property type="term" value="F:heme binding"/>
    <property type="evidence" value="ECO:0007669"/>
    <property type="project" value="InterPro"/>
</dbReference>
<dbReference type="AlphaFoldDB" id="A0A0P9CL24"/>
<evidence type="ECO:0000313" key="6">
    <source>
        <dbReference type="EMBL" id="SCX93648.1"/>
    </source>
</evidence>
<keyword evidence="2 5" id="KW-0349">Heme</keyword>